<proteinExistence type="predicted"/>
<sequence length="258" mass="28009">MPDTTQPSAALIVIASEVLSGRTTDSHIARLAKWTRELGIALRHACVVPDDRQEIVAAIRGVRDTHDHIFTAGGLGATHDDITVHAVAEALDRPIVHNAEVEARMREHYGDRLREAHLKLAFLPSGAEIFMAEDRSMGVIRVGHVVMLAGIPDMADAMLELMRSHTSGGPITRQLVLGTDLAEEAFADDLANIQDRFADCALASYPLWRKGQSGTNIVLESLDPEQLDQCAADLRDCLVRLGGTAIEGGLDREARQQA</sequence>
<accession>A0A844XHR9</accession>
<comment type="caution">
    <text evidence="2">The sequence shown here is derived from an EMBL/GenBank/DDBJ whole genome shotgun (WGS) entry which is preliminary data.</text>
</comment>
<dbReference type="InterPro" id="IPR036425">
    <property type="entry name" value="MoaB/Mog-like_dom_sf"/>
</dbReference>
<name>A0A844XHR9_9SPHN</name>
<evidence type="ECO:0000259" key="1">
    <source>
        <dbReference type="SMART" id="SM00852"/>
    </source>
</evidence>
<dbReference type="SUPFAM" id="SSF53218">
    <property type="entry name" value="Molybdenum cofactor biosynthesis proteins"/>
    <property type="match status" value="1"/>
</dbReference>
<dbReference type="Gene3D" id="3.40.980.10">
    <property type="entry name" value="MoaB/Mog-like domain"/>
    <property type="match status" value="1"/>
</dbReference>
<protein>
    <submittedName>
        <fullName evidence="2">Competence/damage-inducible protein A</fullName>
    </submittedName>
</protein>
<evidence type="ECO:0000313" key="3">
    <source>
        <dbReference type="Proteomes" id="UP000461409"/>
    </source>
</evidence>
<dbReference type="EMBL" id="WUBR01000004">
    <property type="protein sequence ID" value="MWV29279.1"/>
    <property type="molecule type" value="Genomic_DNA"/>
</dbReference>
<dbReference type="RefSeq" id="WP_160486951.1">
    <property type="nucleotide sequence ID" value="NZ_WUBR01000004.1"/>
</dbReference>
<feature type="domain" description="MoaB/Mog" evidence="1">
    <location>
        <begin position="10"/>
        <end position="166"/>
    </location>
</feature>
<dbReference type="InterPro" id="IPR056596">
    <property type="entry name" value="FLAD1_M"/>
</dbReference>
<dbReference type="PANTHER" id="PTHR13939:SF0">
    <property type="entry name" value="NMN AMIDOHYDROLASE-LIKE PROTEIN YFAY"/>
    <property type="match status" value="1"/>
</dbReference>
<dbReference type="Pfam" id="PF24102">
    <property type="entry name" value="FLAD1_M"/>
    <property type="match status" value="1"/>
</dbReference>
<dbReference type="Proteomes" id="UP000461409">
    <property type="component" value="Unassembled WGS sequence"/>
</dbReference>
<dbReference type="InterPro" id="IPR050101">
    <property type="entry name" value="CinA"/>
</dbReference>
<reference evidence="2 3" key="2">
    <citation type="submission" date="2020-02" db="EMBL/GenBank/DDBJ databases">
        <title>Erythrobacter dongmakensis sp. nov., isolated from a tidal mudflat.</title>
        <authorList>
            <person name="Kim I.S."/>
        </authorList>
    </citation>
    <scope>NUCLEOTIDE SEQUENCE [LARGE SCALE GENOMIC DNA]</scope>
    <source>
        <strain evidence="2 3">GH3-10</strain>
    </source>
</reference>
<evidence type="ECO:0000313" key="2">
    <source>
        <dbReference type="EMBL" id="MWV29279.1"/>
    </source>
</evidence>
<reference evidence="2 3" key="1">
    <citation type="submission" date="2019-12" db="EMBL/GenBank/DDBJ databases">
        <authorList>
            <person name="Lee S.D."/>
        </authorList>
    </citation>
    <scope>NUCLEOTIDE SEQUENCE [LARGE SCALE GENOMIC DNA]</scope>
    <source>
        <strain evidence="2 3">GH3-10</strain>
    </source>
</reference>
<dbReference type="InterPro" id="IPR001453">
    <property type="entry name" value="MoaB/Mog_dom"/>
</dbReference>
<dbReference type="AlphaFoldDB" id="A0A844XHR9"/>
<gene>
    <name evidence="2" type="ORF">GRF63_15345</name>
</gene>
<dbReference type="SMART" id="SM00852">
    <property type="entry name" value="MoCF_biosynth"/>
    <property type="match status" value="1"/>
</dbReference>
<organism evidence="2 3">
    <name type="scientific">Aurantiacibacter rhizosphaerae</name>
    <dbReference type="NCBI Taxonomy" id="2691582"/>
    <lineage>
        <taxon>Bacteria</taxon>
        <taxon>Pseudomonadati</taxon>
        <taxon>Pseudomonadota</taxon>
        <taxon>Alphaproteobacteria</taxon>
        <taxon>Sphingomonadales</taxon>
        <taxon>Erythrobacteraceae</taxon>
        <taxon>Aurantiacibacter</taxon>
    </lineage>
</organism>
<keyword evidence="3" id="KW-1185">Reference proteome</keyword>
<dbReference type="Pfam" id="PF00994">
    <property type="entry name" value="MoCF_biosynth"/>
    <property type="match status" value="1"/>
</dbReference>
<dbReference type="PANTHER" id="PTHR13939">
    <property type="entry name" value="NICOTINAMIDE-NUCLEOTIDE AMIDOHYDROLASE PNCC"/>
    <property type="match status" value="1"/>
</dbReference>